<keyword evidence="3" id="KW-1185">Reference proteome</keyword>
<dbReference type="EMBL" id="HG322950">
    <property type="protein sequence ID" value="CDF82836.1"/>
    <property type="molecule type" value="Genomic_DNA"/>
</dbReference>
<dbReference type="HOGENOM" id="CLU_1102078_0_0_6"/>
<evidence type="ECO:0000313" key="3">
    <source>
        <dbReference type="Proteomes" id="UP000025241"/>
    </source>
</evidence>
<feature type="chain" id="PRO_5001529903" description="Collagen pro alpha-chain" evidence="1">
    <location>
        <begin position="20"/>
        <end position="254"/>
    </location>
</feature>
<reference evidence="2 3" key="2">
    <citation type="submission" date="2014-05" db="EMBL/GenBank/DDBJ databases">
        <title>Genome sequence of the 3-chlorobenzoate degrading bacterium Pseudomonas knackmussii B13 shows multiple evidence for horizontal gene transfer.</title>
        <authorList>
            <person name="Miyazaki R."/>
            <person name="Bertelli C."/>
            <person name="Falquet L."/>
            <person name="Robinson-Rechavi M."/>
            <person name="Gharib W."/>
            <person name="Roy S."/>
            <person name="Van der Meer J.R."/>
        </authorList>
    </citation>
    <scope>NUCLEOTIDE SEQUENCE [LARGE SCALE GENOMIC DNA]</scope>
    <source>
        <strain evidence="2 3">B13</strain>
    </source>
</reference>
<evidence type="ECO:0000313" key="2">
    <source>
        <dbReference type="EMBL" id="CDF82836.1"/>
    </source>
</evidence>
<dbReference type="PATRIC" id="fig|1301098.3.peg.1466"/>
<dbReference type="RefSeq" id="WP_043250324.1">
    <property type="nucleotide sequence ID" value="NZ_HG322950.1"/>
</dbReference>
<dbReference type="KEGG" id="pkc:PKB_1474"/>
<sequence length="254" mass="25583">MRKLLCAMALLAPLQAAIAASVNVDANTVLRLPAKTDALTLERISVAPGGALLIPSRVTLLRVQELDLQKNARIGVFPGEHPLRIEVIRGQFADGSVIAAQGAAGSFHRPASAGRNLTLRLQSVSVTNLLVDVRGGVGAPGYDGLDGANARPAGCLWGSSLAGGDGQSGGDGQTGGAGGQVRLEVPAKFTVEVVKVRLNGGAGGAPGKPGKAGASSGEKECWLYSASGGDAGREGQTGHEGAVGAEGHLDVVRF</sequence>
<proteinExistence type="predicted"/>
<name>A0A024HD85_PSEKB</name>
<dbReference type="OrthoDB" id="7029527at2"/>
<evidence type="ECO:0008006" key="4">
    <source>
        <dbReference type="Google" id="ProtNLM"/>
    </source>
</evidence>
<reference evidence="2 3" key="1">
    <citation type="submission" date="2013-03" db="EMBL/GenBank/DDBJ databases">
        <authorList>
            <person name="Linke B."/>
        </authorList>
    </citation>
    <scope>NUCLEOTIDE SEQUENCE [LARGE SCALE GENOMIC DNA]</scope>
    <source>
        <strain evidence="2 3">B13</strain>
    </source>
</reference>
<accession>A0A024HD85</accession>
<dbReference type="Proteomes" id="UP000025241">
    <property type="component" value="Chromosome I"/>
</dbReference>
<gene>
    <name evidence="2" type="ORF">PKB_1474</name>
</gene>
<organism evidence="2 3">
    <name type="scientific">Pseudomonas knackmussii (strain DSM 6978 / CCUG 54928 / LMG 23759 / B13)</name>
    <dbReference type="NCBI Taxonomy" id="1301098"/>
    <lineage>
        <taxon>Bacteria</taxon>
        <taxon>Pseudomonadati</taxon>
        <taxon>Pseudomonadota</taxon>
        <taxon>Gammaproteobacteria</taxon>
        <taxon>Pseudomonadales</taxon>
        <taxon>Pseudomonadaceae</taxon>
        <taxon>Pseudomonas</taxon>
    </lineage>
</organism>
<dbReference type="AlphaFoldDB" id="A0A024HD85"/>
<feature type="signal peptide" evidence="1">
    <location>
        <begin position="1"/>
        <end position="19"/>
    </location>
</feature>
<dbReference type="STRING" id="1301098.PKB_1474"/>
<keyword evidence="1" id="KW-0732">Signal</keyword>
<protein>
    <recommendedName>
        <fullName evidence="4">Collagen pro alpha-chain</fullName>
    </recommendedName>
</protein>
<evidence type="ECO:0000256" key="1">
    <source>
        <dbReference type="SAM" id="SignalP"/>
    </source>
</evidence>